<dbReference type="AlphaFoldDB" id="A0A916UBL3"/>
<evidence type="ECO:0000256" key="3">
    <source>
        <dbReference type="ARBA" id="ARBA00022448"/>
    </source>
</evidence>
<comment type="subcellular location">
    <subcellularLocation>
        <location evidence="1 9">Cell inner membrane</location>
        <topology evidence="1 9">Single-pass membrane protein</topology>
    </subcellularLocation>
</comment>
<evidence type="ECO:0000256" key="5">
    <source>
        <dbReference type="ARBA" id="ARBA00022519"/>
    </source>
</evidence>
<dbReference type="Pfam" id="PF26002">
    <property type="entry name" value="Beta-barrel_AprE"/>
    <property type="match status" value="1"/>
</dbReference>
<evidence type="ECO:0000313" key="14">
    <source>
        <dbReference type="Proteomes" id="UP000637002"/>
    </source>
</evidence>
<evidence type="ECO:0000256" key="6">
    <source>
        <dbReference type="ARBA" id="ARBA00022692"/>
    </source>
</evidence>
<accession>A0A916UBL3</accession>
<dbReference type="GO" id="GO:0015031">
    <property type="term" value="P:protein transport"/>
    <property type="evidence" value="ECO:0007669"/>
    <property type="project" value="InterPro"/>
</dbReference>
<keyword evidence="5 9" id="KW-0997">Cell inner membrane</keyword>
<sequence length="448" mass="49121">MPREVATDQVIRRFQSETDRVIYGTGPAGSGYVVWAIVLLLAGGLALSTVLTFDRVIESTKGKIVTTQSLRTIQSLDPAIIKSINVREGEQVAKDQLLATLDPTFATADAGQLEQQVASLDAQIIRAEAERKGETPKFPADASAAMLPYISLQSGLNKQRLSQYKAQVDSYTQKINQAQSTVQRLQGDESRYKERDKILKQVEEMRATLVEKQAGSLLNLLSATDQRLEMLRTLEAGHQQLAEARHSLAGLTADRDAFIQQWQAQLSQEIVTARNSRDTALSQLSKANRKKDLVEIRAAEDSVVLSRSELSVGSVLKIGDVLMTLAPLNAPVEAEMEIASSDVGYVRAGDRTTIKVDAFNFVSHGDAEGKLLWISEGSFTTDDTGKAVPAYYKARAKITKMNFVNVPDSFRLIPGMTLTADIHVGTRTLFRYLTDGMSRSVSGAMREP</sequence>
<evidence type="ECO:0000256" key="2">
    <source>
        <dbReference type="ARBA" id="ARBA00009477"/>
    </source>
</evidence>
<comment type="caution">
    <text evidence="13">The sequence shown here is derived from an EMBL/GenBank/DDBJ whole genome shotgun (WGS) entry which is preliminary data.</text>
</comment>
<name>A0A916UBL3_9HYPH</name>
<feature type="domain" description="AprE-like long alpha-helical hairpin" evidence="11">
    <location>
        <begin position="106"/>
        <end position="288"/>
    </location>
</feature>
<dbReference type="GO" id="GO:0005886">
    <property type="term" value="C:plasma membrane"/>
    <property type="evidence" value="ECO:0007669"/>
    <property type="project" value="UniProtKB-SubCell"/>
</dbReference>
<evidence type="ECO:0000259" key="12">
    <source>
        <dbReference type="Pfam" id="PF26002"/>
    </source>
</evidence>
<gene>
    <name evidence="13" type="ORF">GCM10010994_27880</name>
</gene>
<evidence type="ECO:0000256" key="9">
    <source>
        <dbReference type="RuleBase" id="RU365093"/>
    </source>
</evidence>
<dbReference type="Gene3D" id="2.40.30.170">
    <property type="match status" value="1"/>
</dbReference>
<feature type="transmembrane region" description="Helical" evidence="9">
    <location>
        <begin position="32"/>
        <end position="53"/>
    </location>
</feature>
<dbReference type="NCBIfam" id="TIGR01843">
    <property type="entry name" value="type_I_hlyD"/>
    <property type="match status" value="1"/>
</dbReference>
<keyword evidence="6 9" id="KW-0812">Transmembrane</keyword>
<evidence type="ECO:0000256" key="10">
    <source>
        <dbReference type="SAM" id="Coils"/>
    </source>
</evidence>
<dbReference type="InterPro" id="IPR010129">
    <property type="entry name" value="T1SS_HlyD"/>
</dbReference>
<reference evidence="13" key="2">
    <citation type="submission" date="2020-09" db="EMBL/GenBank/DDBJ databases">
        <authorList>
            <person name="Sun Q."/>
            <person name="Zhou Y."/>
        </authorList>
    </citation>
    <scope>NUCLEOTIDE SEQUENCE</scope>
    <source>
        <strain evidence="13">CGMCC 1.12919</strain>
    </source>
</reference>
<reference evidence="13" key="1">
    <citation type="journal article" date="2014" name="Int. J. Syst. Evol. Microbiol.">
        <title>Complete genome sequence of Corynebacterium casei LMG S-19264T (=DSM 44701T), isolated from a smear-ripened cheese.</title>
        <authorList>
            <consortium name="US DOE Joint Genome Institute (JGI-PGF)"/>
            <person name="Walter F."/>
            <person name="Albersmeier A."/>
            <person name="Kalinowski J."/>
            <person name="Ruckert C."/>
        </authorList>
    </citation>
    <scope>NUCLEOTIDE SEQUENCE</scope>
    <source>
        <strain evidence="13">CGMCC 1.12919</strain>
    </source>
</reference>
<dbReference type="PANTHER" id="PTHR30386:SF26">
    <property type="entry name" value="TRANSPORT PROTEIN COMB"/>
    <property type="match status" value="1"/>
</dbReference>
<comment type="similarity">
    <text evidence="2 9">Belongs to the membrane fusion protein (MFP) (TC 8.A.1) family.</text>
</comment>
<dbReference type="InterPro" id="IPR050739">
    <property type="entry name" value="MFP"/>
</dbReference>
<evidence type="ECO:0000259" key="11">
    <source>
        <dbReference type="Pfam" id="PF25994"/>
    </source>
</evidence>
<dbReference type="RefSeq" id="WP_188609747.1">
    <property type="nucleotide sequence ID" value="NZ_BMGG01000004.1"/>
</dbReference>
<dbReference type="InterPro" id="IPR058781">
    <property type="entry name" value="HH_AprE-like"/>
</dbReference>
<keyword evidence="14" id="KW-1185">Reference proteome</keyword>
<dbReference type="PRINTS" id="PR01490">
    <property type="entry name" value="RTXTOXIND"/>
</dbReference>
<proteinExistence type="inferred from homology"/>
<evidence type="ECO:0000313" key="13">
    <source>
        <dbReference type="EMBL" id="GGC67695.1"/>
    </source>
</evidence>
<keyword evidence="8 9" id="KW-0472">Membrane</keyword>
<evidence type="ECO:0000256" key="7">
    <source>
        <dbReference type="ARBA" id="ARBA00022989"/>
    </source>
</evidence>
<evidence type="ECO:0000256" key="8">
    <source>
        <dbReference type="ARBA" id="ARBA00023136"/>
    </source>
</evidence>
<keyword evidence="4 9" id="KW-1003">Cell membrane</keyword>
<keyword evidence="7 9" id="KW-1133">Transmembrane helix</keyword>
<dbReference type="Gene3D" id="2.40.50.100">
    <property type="match status" value="1"/>
</dbReference>
<keyword evidence="10" id="KW-0175">Coiled coil</keyword>
<evidence type="ECO:0000256" key="1">
    <source>
        <dbReference type="ARBA" id="ARBA00004377"/>
    </source>
</evidence>
<feature type="coiled-coil region" evidence="10">
    <location>
        <begin position="161"/>
        <end position="195"/>
    </location>
</feature>
<dbReference type="Proteomes" id="UP000637002">
    <property type="component" value="Unassembled WGS sequence"/>
</dbReference>
<keyword evidence="3 9" id="KW-0813">Transport</keyword>
<dbReference type="EMBL" id="BMGG01000004">
    <property type="protein sequence ID" value="GGC67695.1"/>
    <property type="molecule type" value="Genomic_DNA"/>
</dbReference>
<protein>
    <recommendedName>
        <fullName evidence="9">Membrane fusion protein (MFP) family protein</fullName>
    </recommendedName>
</protein>
<dbReference type="InterPro" id="IPR058982">
    <property type="entry name" value="Beta-barrel_AprE"/>
</dbReference>
<feature type="domain" description="AprE-like beta-barrel" evidence="12">
    <location>
        <begin position="334"/>
        <end position="425"/>
    </location>
</feature>
<evidence type="ECO:0000256" key="4">
    <source>
        <dbReference type="ARBA" id="ARBA00022475"/>
    </source>
</evidence>
<dbReference type="PANTHER" id="PTHR30386">
    <property type="entry name" value="MEMBRANE FUSION SUBUNIT OF EMRAB-TOLC MULTIDRUG EFFLUX PUMP"/>
    <property type="match status" value="1"/>
</dbReference>
<dbReference type="Pfam" id="PF25994">
    <property type="entry name" value="HH_AprE"/>
    <property type="match status" value="1"/>
</dbReference>
<organism evidence="13 14">
    <name type="scientific">Chelatococcus reniformis</name>
    <dbReference type="NCBI Taxonomy" id="1494448"/>
    <lineage>
        <taxon>Bacteria</taxon>
        <taxon>Pseudomonadati</taxon>
        <taxon>Pseudomonadota</taxon>
        <taxon>Alphaproteobacteria</taxon>
        <taxon>Hyphomicrobiales</taxon>
        <taxon>Chelatococcaceae</taxon>
        <taxon>Chelatococcus</taxon>
    </lineage>
</organism>